<feature type="region of interest" description="Disordered" evidence="1">
    <location>
        <begin position="1"/>
        <end position="24"/>
    </location>
</feature>
<protein>
    <submittedName>
        <fullName evidence="2">Uncharacterized protein</fullName>
    </submittedName>
</protein>
<evidence type="ECO:0000313" key="3">
    <source>
        <dbReference type="Proteomes" id="UP001515943"/>
    </source>
</evidence>
<dbReference type="Proteomes" id="UP001515943">
    <property type="component" value="Unassembled WGS sequence"/>
</dbReference>
<reference evidence="2 3" key="1">
    <citation type="submission" date="2019-08" db="EMBL/GenBank/DDBJ databases">
        <title>Lentzea from Indian Himalayas.</title>
        <authorList>
            <person name="Mandal S."/>
            <person name="Mallick Gupta A."/>
            <person name="Maiti P.K."/>
            <person name="Sarkar J."/>
            <person name="Mandal S."/>
        </authorList>
    </citation>
    <scope>NUCLEOTIDE SEQUENCE [LARGE SCALE GENOMIC DNA]</scope>
    <source>
        <strain evidence="2 3">PSKA42</strain>
    </source>
</reference>
<feature type="region of interest" description="Disordered" evidence="1">
    <location>
        <begin position="450"/>
        <end position="484"/>
    </location>
</feature>
<organism evidence="2 3">
    <name type="scientific">Lentzea indica</name>
    <dbReference type="NCBI Taxonomy" id="2604800"/>
    <lineage>
        <taxon>Bacteria</taxon>
        <taxon>Bacillati</taxon>
        <taxon>Actinomycetota</taxon>
        <taxon>Actinomycetes</taxon>
        <taxon>Pseudonocardiales</taxon>
        <taxon>Pseudonocardiaceae</taxon>
        <taxon>Lentzea</taxon>
    </lineage>
</organism>
<comment type="caution">
    <text evidence="2">The sequence shown here is derived from an EMBL/GenBank/DDBJ whole genome shotgun (WGS) entry which is preliminary data.</text>
</comment>
<accession>A0ABX1FFF2</accession>
<dbReference type="RefSeq" id="WP_167973388.1">
    <property type="nucleotide sequence ID" value="NZ_VSRL01000034.1"/>
</dbReference>
<sequence>MAEKLTRTSYVDVSGQPRQSSTALRESRLDVERYVQPLLAAHASSLHGWGIGSGLDVTATAGATEVTVATGVAVDAQGRHLVVAAGGSVKLEDHTLASVTPAGVVVPTDGRTGSLLLTVSWAETFDKAAYQANQVFQMMETPLVALRPLIGFGDLGAEIVLAQVVVADGKVTELKVGLRRAVSIGVGRLDFRRAVAEGPVAGDFSVRHVEAASLWVDGNDVLKVPVSVEFQRGVSFTGGPTSAPSYLGGSDHGHWFVNSSSEGWIAMQGDGGGVCIGVELLSRYQTSYPKLVVEGRVTWRRPSPGWPPVPGPPGKAALFRGDVEVVGTLKKSLVQFKIDHPNAPDSKYLNHSVVESDEMKNVYDGVVVLDDSGAAEVELPEWFEALNDRIRYQLTPIGGPAPNLHVAAKASGGRFRIAGGRPGQEVSWQLTGVRRDAYAVAHPLVVEEEKSHQEQGTYLHPEAHGEPAERSVFFDPSAVPAGKE</sequence>
<gene>
    <name evidence="2" type="ORF">FXN61_12180</name>
</gene>
<evidence type="ECO:0000313" key="2">
    <source>
        <dbReference type="EMBL" id="NKE57552.1"/>
    </source>
</evidence>
<keyword evidence="3" id="KW-1185">Reference proteome</keyword>
<dbReference type="EMBL" id="VSRL01000034">
    <property type="protein sequence ID" value="NKE57552.1"/>
    <property type="molecule type" value="Genomic_DNA"/>
</dbReference>
<feature type="compositionally biased region" description="Polar residues" evidence="1">
    <location>
        <begin position="7"/>
        <end position="24"/>
    </location>
</feature>
<name>A0ABX1FFF2_9PSEU</name>
<proteinExistence type="predicted"/>
<evidence type="ECO:0000256" key="1">
    <source>
        <dbReference type="SAM" id="MobiDB-lite"/>
    </source>
</evidence>